<dbReference type="RefSeq" id="WP_089945223.1">
    <property type="nucleotide sequence ID" value="NZ_FNOI01000001.1"/>
</dbReference>
<evidence type="ECO:0000313" key="3">
    <source>
        <dbReference type="Proteomes" id="UP000199441"/>
    </source>
</evidence>
<gene>
    <name evidence="2" type="ORF">SAMN04488001_1015</name>
</gene>
<evidence type="ECO:0000259" key="1">
    <source>
        <dbReference type="Pfam" id="PF07045"/>
    </source>
</evidence>
<dbReference type="AlphaFoldDB" id="A0A1H2T208"/>
<dbReference type="InterPro" id="IPR011008">
    <property type="entry name" value="Dimeric_a/b-barrel"/>
</dbReference>
<accession>A0A1H2T208</accession>
<sequence length="96" mass="10689">MPTALWIAHVKVTDPERYAKYAAGATVAIADHDGVFLARNGAYEQLEGNDRARNVVARFPSLKRAHECYYSDAYQAALKFAEGAAERDLMIVEELE</sequence>
<dbReference type="InterPro" id="IPR010753">
    <property type="entry name" value="DUF1330"/>
</dbReference>
<reference evidence="3" key="1">
    <citation type="submission" date="2016-10" db="EMBL/GenBank/DDBJ databases">
        <authorList>
            <person name="Varghese N."/>
            <person name="Submissions S."/>
        </authorList>
    </citation>
    <scope>NUCLEOTIDE SEQUENCE [LARGE SCALE GENOMIC DNA]</scope>
    <source>
        <strain evidence="3">DSM 26922</strain>
    </source>
</reference>
<dbReference type="SUPFAM" id="SSF54909">
    <property type="entry name" value="Dimeric alpha+beta barrel"/>
    <property type="match status" value="1"/>
</dbReference>
<dbReference type="Pfam" id="PF07045">
    <property type="entry name" value="DUF1330"/>
    <property type="match status" value="1"/>
</dbReference>
<organism evidence="2 3">
    <name type="scientific">Litoreibacter albidus</name>
    <dbReference type="NCBI Taxonomy" id="670155"/>
    <lineage>
        <taxon>Bacteria</taxon>
        <taxon>Pseudomonadati</taxon>
        <taxon>Pseudomonadota</taxon>
        <taxon>Alphaproteobacteria</taxon>
        <taxon>Rhodobacterales</taxon>
        <taxon>Roseobacteraceae</taxon>
        <taxon>Litoreibacter</taxon>
    </lineage>
</organism>
<name>A0A1H2T208_9RHOB</name>
<dbReference type="PANTHER" id="PTHR41521:SF4">
    <property type="entry name" value="BLR0684 PROTEIN"/>
    <property type="match status" value="1"/>
</dbReference>
<proteinExistence type="predicted"/>
<feature type="domain" description="DUF1330" evidence="1">
    <location>
        <begin position="3"/>
        <end position="94"/>
    </location>
</feature>
<dbReference type="EMBL" id="FNOI01000001">
    <property type="protein sequence ID" value="SDW37284.1"/>
    <property type="molecule type" value="Genomic_DNA"/>
</dbReference>
<protein>
    <submittedName>
        <fullName evidence="2">Uncharacterized conserved protein, DUF1330 family</fullName>
    </submittedName>
</protein>
<keyword evidence="3" id="KW-1185">Reference proteome</keyword>
<dbReference type="Proteomes" id="UP000199441">
    <property type="component" value="Unassembled WGS sequence"/>
</dbReference>
<evidence type="ECO:0000313" key="2">
    <source>
        <dbReference type="EMBL" id="SDW37284.1"/>
    </source>
</evidence>
<dbReference type="Gene3D" id="3.30.70.100">
    <property type="match status" value="1"/>
</dbReference>
<dbReference type="PANTHER" id="PTHR41521">
    <property type="match status" value="1"/>
</dbReference>
<dbReference type="STRING" id="670155.SAMN04488001_1015"/>
<dbReference type="OrthoDB" id="9806380at2"/>